<keyword evidence="15" id="KW-1185">Reference proteome</keyword>
<dbReference type="RefSeq" id="WP_188587130.1">
    <property type="nucleotide sequence ID" value="NZ_BMGC01000020.1"/>
</dbReference>
<dbReference type="PROSITE" id="PS51318">
    <property type="entry name" value="TAT"/>
    <property type="match status" value="1"/>
</dbReference>
<keyword evidence="7" id="KW-0663">Pyridoxal phosphate</keyword>
<comment type="similarity">
    <text evidence="3">Belongs to the NMT1/THI5 family.</text>
</comment>
<keyword evidence="12" id="KW-0732">Signal</keyword>
<sequence>MTIDRRSFLRYSALGGSAAVALGASGLLAACSSGGSSSSSSGSSTTNPKIQLSWQKNAEFSGEFMALENGHYKAAGLGTPELIAGGSAGTGTETGLTAKKVWAGVSAPMLTAPVILKGAELITVAGLFQKNPFCITSPADKPINSPAEMKGKKIGVAAGDTAPFMALLAANDLTSSDVQIVGMQFDPTPLKAGQIDAMVAYITNEPITLADEGFQTHSFLFAEHGLPLVAETYVFRKETVANERDKVKGLLKATIQGWYDAILDPNKSVSLAVDKYGKSLGLNSSQQLKLMAAQTQLMVTDDTRANGLMTMTDQLVEDNITSLNKAGYKITADQLFDLSLIKEVYAENPDLKRDLSSIAKA</sequence>
<evidence type="ECO:0000256" key="11">
    <source>
        <dbReference type="ARBA" id="ARBA00048179"/>
    </source>
</evidence>
<dbReference type="GO" id="GO:0016740">
    <property type="term" value="F:transferase activity"/>
    <property type="evidence" value="ECO:0007669"/>
    <property type="project" value="UniProtKB-KW"/>
</dbReference>
<gene>
    <name evidence="14" type="ORF">GCM10011489_27310</name>
</gene>
<feature type="domain" description="SsuA/THI5-like" evidence="13">
    <location>
        <begin position="57"/>
        <end position="267"/>
    </location>
</feature>
<evidence type="ECO:0000256" key="5">
    <source>
        <dbReference type="ARBA" id="ARBA00022679"/>
    </source>
</evidence>
<evidence type="ECO:0000256" key="8">
    <source>
        <dbReference type="ARBA" id="ARBA00022977"/>
    </source>
</evidence>
<evidence type="ECO:0000256" key="3">
    <source>
        <dbReference type="ARBA" id="ARBA00009406"/>
    </source>
</evidence>
<organism evidence="14 15">
    <name type="scientific">Gordonia jinhuaensis</name>
    <dbReference type="NCBI Taxonomy" id="1517702"/>
    <lineage>
        <taxon>Bacteria</taxon>
        <taxon>Bacillati</taxon>
        <taxon>Actinomycetota</taxon>
        <taxon>Actinomycetes</taxon>
        <taxon>Mycobacteriales</taxon>
        <taxon>Gordoniaceae</taxon>
        <taxon>Gordonia</taxon>
    </lineage>
</organism>
<protein>
    <recommendedName>
        <fullName evidence="10">Thiamine pyrimidine synthase</fullName>
    </recommendedName>
</protein>
<proteinExistence type="inferred from homology"/>
<keyword evidence="5" id="KW-0808">Transferase</keyword>
<comment type="catalytic activity">
    <reaction evidence="11">
        <text>N(6)-(pyridoxal phosphate)-L-lysyl-[4-amino-5-hydroxymethyl-2-methylpyrimidine phosphate synthase] + L-histidyl-[4-amino-5-hydroxymethyl-2-methylpyrimidine phosphate synthase] + 2 Fe(3+) + 4 H2O = L-lysyl-[4-amino-5-hydroxymethyl-2-methylpyrimidine phosphate synthase] + (2S)-2-amino-5-hydroxy-4-oxopentanoyl-[4-amino-5-hydroxymethyl-2-methylpyrimidine phosphate synthase] + 4-amino-2-methyl-5-(phosphooxymethyl)pyrimidine + 3-oxopropanoate + 2 Fe(2+) + 2 H(+)</text>
        <dbReference type="Rhea" id="RHEA:65756"/>
        <dbReference type="Rhea" id="RHEA-COMP:16892"/>
        <dbReference type="Rhea" id="RHEA-COMP:16893"/>
        <dbReference type="Rhea" id="RHEA-COMP:16894"/>
        <dbReference type="Rhea" id="RHEA-COMP:16895"/>
        <dbReference type="ChEBI" id="CHEBI:15377"/>
        <dbReference type="ChEBI" id="CHEBI:15378"/>
        <dbReference type="ChEBI" id="CHEBI:29033"/>
        <dbReference type="ChEBI" id="CHEBI:29034"/>
        <dbReference type="ChEBI" id="CHEBI:29969"/>
        <dbReference type="ChEBI" id="CHEBI:29979"/>
        <dbReference type="ChEBI" id="CHEBI:33190"/>
        <dbReference type="ChEBI" id="CHEBI:58354"/>
        <dbReference type="ChEBI" id="CHEBI:143915"/>
        <dbReference type="ChEBI" id="CHEBI:157692"/>
    </reaction>
    <physiologicalReaction direction="left-to-right" evidence="11">
        <dbReference type="Rhea" id="RHEA:65757"/>
    </physiologicalReaction>
</comment>
<comment type="caution">
    <text evidence="14">The sequence shown here is derived from an EMBL/GenBank/DDBJ whole genome shotgun (WGS) entry which is preliminary data.</text>
</comment>
<dbReference type="InterPro" id="IPR006311">
    <property type="entry name" value="TAT_signal"/>
</dbReference>
<evidence type="ECO:0000256" key="6">
    <source>
        <dbReference type="ARBA" id="ARBA00022723"/>
    </source>
</evidence>
<evidence type="ECO:0000256" key="4">
    <source>
        <dbReference type="ARBA" id="ARBA00011738"/>
    </source>
</evidence>
<evidence type="ECO:0000256" key="12">
    <source>
        <dbReference type="SAM" id="SignalP"/>
    </source>
</evidence>
<evidence type="ECO:0000256" key="10">
    <source>
        <dbReference type="ARBA" id="ARBA00033171"/>
    </source>
</evidence>
<dbReference type="SUPFAM" id="SSF53850">
    <property type="entry name" value="Periplasmic binding protein-like II"/>
    <property type="match status" value="1"/>
</dbReference>
<dbReference type="PROSITE" id="PS51257">
    <property type="entry name" value="PROKAR_LIPOPROTEIN"/>
    <property type="match status" value="1"/>
</dbReference>
<dbReference type="PANTHER" id="PTHR31528:SF1">
    <property type="entry name" value="4-AMINO-5-HYDROXYMETHYL-2-METHYLPYRIMIDINE PHOSPHATE SYNTHASE THI11-RELATED"/>
    <property type="match status" value="1"/>
</dbReference>
<dbReference type="PANTHER" id="PTHR31528">
    <property type="entry name" value="4-AMINO-5-HYDROXYMETHYL-2-METHYLPYRIMIDINE PHOSPHATE SYNTHASE THI11-RELATED"/>
    <property type="match status" value="1"/>
</dbReference>
<evidence type="ECO:0000256" key="1">
    <source>
        <dbReference type="ARBA" id="ARBA00003469"/>
    </source>
</evidence>
<dbReference type="GO" id="GO:0009228">
    <property type="term" value="P:thiamine biosynthetic process"/>
    <property type="evidence" value="ECO:0007669"/>
    <property type="project" value="UniProtKB-KW"/>
</dbReference>
<evidence type="ECO:0000313" key="15">
    <source>
        <dbReference type="Proteomes" id="UP000621454"/>
    </source>
</evidence>
<dbReference type="AlphaFoldDB" id="A0A916TAK4"/>
<evidence type="ECO:0000256" key="7">
    <source>
        <dbReference type="ARBA" id="ARBA00022898"/>
    </source>
</evidence>
<dbReference type="Gene3D" id="3.40.190.10">
    <property type="entry name" value="Periplasmic binding protein-like II"/>
    <property type="match status" value="2"/>
</dbReference>
<reference evidence="14" key="2">
    <citation type="submission" date="2020-09" db="EMBL/GenBank/DDBJ databases">
        <authorList>
            <person name="Sun Q."/>
            <person name="Zhou Y."/>
        </authorList>
    </citation>
    <scope>NUCLEOTIDE SEQUENCE</scope>
    <source>
        <strain evidence="14">CGMCC 1.12827</strain>
    </source>
</reference>
<feature type="signal peptide" evidence="12">
    <location>
        <begin position="1"/>
        <end position="29"/>
    </location>
</feature>
<evidence type="ECO:0000259" key="13">
    <source>
        <dbReference type="Pfam" id="PF09084"/>
    </source>
</evidence>
<dbReference type="GO" id="GO:0046872">
    <property type="term" value="F:metal ion binding"/>
    <property type="evidence" value="ECO:0007669"/>
    <property type="project" value="UniProtKB-KW"/>
</dbReference>
<dbReference type="EMBL" id="BMGC01000020">
    <property type="protein sequence ID" value="GGB38052.1"/>
    <property type="molecule type" value="Genomic_DNA"/>
</dbReference>
<dbReference type="InterPro" id="IPR015168">
    <property type="entry name" value="SsuA/THI5"/>
</dbReference>
<dbReference type="Pfam" id="PF09084">
    <property type="entry name" value="NMT1"/>
    <property type="match status" value="1"/>
</dbReference>
<comment type="function">
    <text evidence="1">Responsible for the formation of the pyrimidine heterocycle in the thiamine biosynthesis pathway. Catalyzes the formation of hydroxymethylpyrimidine phosphate (HMP-P) from histidine and pyridoxal phosphate (PLP). The protein uses PLP and the active site histidine to form HMP-P, generating an inactive enzyme. The enzyme can only undergo a single turnover, which suggests it is a suicide enzyme.</text>
</comment>
<dbReference type="InterPro" id="IPR027939">
    <property type="entry name" value="NMT1/THI5"/>
</dbReference>
<evidence type="ECO:0000256" key="2">
    <source>
        <dbReference type="ARBA" id="ARBA00004948"/>
    </source>
</evidence>
<keyword evidence="6" id="KW-0479">Metal-binding</keyword>
<keyword evidence="9" id="KW-0408">Iron</keyword>
<feature type="chain" id="PRO_5037024192" description="Thiamine pyrimidine synthase" evidence="12">
    <location>
        <begin position="30"/>
        <end position="361"/>
    </location>
</feature>
<accession>A0A916TAK4</accession>
<comment type="subunit">
    <text evidence="4">Homodimer.</text>
</comment>
<keyword evidence="8" id="KW-0784">Thiamine biosynthesis</keyword>
<name>A0A916TAK4_9ACTN</name>
<dbReference type="Proteomes" id="UP000621454">
    <property type="component" value="Unassembled WGS sequence"/>
</dbReference>
<evidence type="ECO:0000256" key="9">
    <source>
        <dbReference type="ARBA" id="ARBA00023004"/>
    </source>
</evidence>
<comment type="pathway">
    <text evidence="2">Cofactor biosynthesis; thiamine diphosphate biosynthesis.</text>
</comment>
<reference evidence="14" key="1">
    <citation type="journal article" date="2014" name="Int. J. Syst. Evol. Microbiol.">
        <title>Complete genome sequence of Corynebacterium casei LMG S-19264T (=DSM 44701T), isolated from a smear-ripened cheese.</title>
        <authorList>
            <consortium name="US DOE Joint Genome Institute (JGI-PGF)"/>
            <person name="Walter F."/>
            <person name="Albersmeier A."/>
            <person name="Kalinowski J."/>
            <person name="Ruckert C."/>
        </authorList>
    </citation>
    <scope>NUCLEOTIDE SEQUENCE</scope>
    <source>
        <strain evidence="14">CGMCC 1.12827</strain>
    </source>
</reference>
<evidence type="ECO:0000313" key="14">
    <source>
        <dbReference type="EMBL" id="GGB38052.1"/>
    </source>
</evidence>